<reference evidence="2 3" key="1">
    <citation type="journal article" date="2010" name="J. Bacteriol.">
        <title>Genome sequences of Pelagibaca bermudensis HTCC2601T and Maritimibacter alkaliphilus HTCC2654T, the type strains of two marine Roseobacter genera.</title>
        <authorList>
            <person name="Thrash J.C."/>
            <person name="Cho J.C."/>
            <person name="Ferriera S."/>
            <person name="Johnson J."/>
            <person name="Vergin K.L."/>
            <person name="Giovannoni S.J."/>
        </authorList>
    </citation>
    <scope>NUCLEOTIDE SEQUENCE [LARGE SCALE GENOMIC DNA]</scope>
    <source>
        <strain evidence="2 3">HTCC2654</strain>
    </source>
</reference>
<dbReference type="PANTHER" id="PTHR30157">
    <property type="entry name" value="FERRIC REDUCTASE, NADPH-DEPENDENT"/>
    <property type="match status" value="1"/>
</dbReference>
<keyword evidence="3" id="KW-1185">Reference proteome</keyword>
<dbReference type="Pfam" id="PF08021">
    <property type="entry name" value="FAD_binding_9"/>
    <property type="match status" value="1"/>
</dbReference>
<dbReference type="SUPFAM" id="SSF63380">
    <property type="entry name" value="Riboflavin synthase domain-like"/>
    <property type="match status" value="1"/>
</dbReference>
<dbReference type="GO" id="GO:0016491">
    <property type="term" value="F:oxidoreductase activity"/>
    <property type="evidence" value="ECO:0007669"/>
    <property type="project" value="InterPro"/>
</dbReference>
<proteinExistence type="predicted"/>
<organism evidence="2 3">
    <name type="scientific">Maritimibacter alkaliphilus HTCC2654</name>
    <dbReference type="NCBI Taxonomy" id="314271"/>
    <lineage>
        <taxon>Bacteria</taxon>
        <taxon>Pseudomonadati</taxon>
        <taxon>Pseudomonadota</taxon>
        <taxon>Alphaproteobacteria</taxon>
        <taxon>Rhodobacterales</taxon>
        <taxon>Roseobacteraceae</taxon>
        <taxon>Maritimibacter</taxon>
    </lineage>
</organism>
<dbReference type="InterPro" id="IPR017927">
    <property type="entry name" value="FAD-bd_FR_type"/>
</dbReference>
<protein>
    <recommendedName>
        <fullName evidence="1">FAD-binding FR-type domain-containing protein</fullName>
    </recommendedName>
</protein>
<dbReference type="RefSeq" id="WP_008330881.1">
    <property type="nucleotide sequence ID" value="NZ_VNHV01000001.1"/>
</dbReference>
<dbReference type="STRING" id="314271.RB2654_09489"/>
<dbReference type="AlphaFoldDB" id="A3VEF4"/>
<evidence type="ECO:0000313" key="2">
    <source>
        <dbReference type="EMBL" id="EAQ13292.1"/>
    </source>
</evidence>
<dbReference type="InterPro" id="IPR039374">
    <property type="entry name" value="SIP_fam"/>
</dbReference>
<dbReference type="Gene3D" id="2.40.30.10">
    <property type="entry name" value="Translation factors"/>
    <property type="match status" value="1"/>
</dbReference>
<dbReference type="PANTHER" id="PTHR30157:SF0">
    <property type="entry name" value="NADPH-DEPENDENT FERRIC-CHELATE REDUCTASE"/>
    <property type="match status" value="1"/>
</dbReference>
<dbReference type="EMBL" id="AAMT01000005">
    <property type="protein sequence ID" value="EAQ13292.1"/>
    <property type="molecule type" value="Genomic_DNA"/>
</dbReference>
<name>A3VEF4_9RHOB</name>
<evidence type="ECO:0000313" key="3">
    <source>
        <dbReference type="Proteomes" id="UP000002931"/>
    </source>
</evidence>
<dbReference type="HOGENOM" id="CLU_1775196_0_0_5"/>
<gene>
    <name evidence="2" type="ORF">RB2654_09489</name>
</gene>
<dbReference type="InterPro" id="IPR017938">
    <property type="entry name" value="Riboflavin_synthase-like_b-brl"/>
</dbReference>
<comment type="caution">
    <text evidence="2">The sequence shown here is derived from an EMBL/GenBank/DDBJ whole genome shotgun (WGS) entry which is preliminary data.</text>
</comment>
<sequence length="146" mass="16262">MASSEGFHAVRVERVLPLDLTMRRVTFAPLDGEALPRDRPHGGHCRLRFPECGAGAPARPRAFTYRHWHADGRFDVDCVLHAGHGPAARWLRQAHPGDRIEWRHGGAPKMSLDWPVDDSTIFVSDLSGLPVMAALAERAQRRCAAR</sequence>
<dbReference type="eggNOG" id="COG2375">
    <property type="taxonomic scope" value="Bacteria"/>
</dbReference>
<dbReference type="PROSITE" id="PS51384">
    <property type="entry name" value="FAD_FR"/>
    <property type="match status" value="1"/>
</dbReference>
<dbReference type="Proteomes" id="UP000002931">
    <property type="component" value="Unassembled WGS sequence"/>
</dbReference>
<evidence type="ECO:0000259" key="1">
    <source>
        <dbReference type="PROSITE" id="PS51384"/>
    </source>
</evidence>
<feature type="domain" description="FAD-binding FR-type" evidence="1">
    <location>
        <begin position="5"/>
        <end position="113"/>
    </location>
</feature>
<accession>A3VEF4</accession>
<dbReference type="InterPro" id="IPR013113">
    <property type="entry name" value="SIP_FAD-bd"/>
</dbReference>